<comment type="caution">
    <text evidence="2">The sequence shown here is derived from an EMBL/GenBank/DDBJ whole genome shotgun (WGS) entry which is preliminary data.</text>
</comment>
<evidence type="ECO:0000256" key="1">
    <source>
        <dbReference type="SAM" id="SignalP"/>
    </source>
</evidence>
<evidence type="ECO:0000313" key="3">
    <source>
        <dbReference type="Proteomes" id="UP001221413"/>
    </source>
</evidence>
<keyword evidence="3" id="KW-1185">Reference proteome</keyword>
<proteinExistence type="predicted"/>
<dbReference type="AlphaFoldDB" id="A0AAD6ITJ2"/>
<dbReference type="EMBL" id="JAQGDS010000009">
    <property type="protein sequence ID" value="KAJ6258077.1"/>
    <property type="molecule type" value="Genomic_DNA"/>
</dbReference>
<name>A0AAD6ITJ2_DREDA</name>
<feature type="chain" id="PRO_5042075495" evidence="1">
    <location>
        <begin position="34"/>
        <end position="311"/>
    </location>
</feature>
<protein>
    <submittedName>
        <fullName evidence="2">Uncharacterized protein</fullName>
    </submittedName>
</protein>
<feature type="signal peptide" evidence="1">
    <location>
        <begin position="1"/>
        <end position="33"/>
    </location>
</feature>
<dbReference type="Proteomes" id="UP001221413">
    <property type="component" value="Unassembled WGS sequence"/>
</dbReference>
<reference evidence="2" key="1">
    <citation type="submission" date="2023-01" db="EMBL/GenBank/DDBJ databases">
        <title>The chitinases involved in constricting ring structure development in the nematode-trapping fungus Drechslerella dactyloides.</title>
        <authorList>
            <person name="Wang R."/>
            <person name="Zhang L."/>
            <person name="Tang P."/>
            <person name="Li S."/>
            <person name="Liang L."/>
        </authorList>
    </citation>
    <scope>NUCLEOTIDE SEQUENCE</scope>
    <source>
        <strain evidence="2">YMF1.00031</strain>
    </source>
</reference>
<gene>
    <name evidence="2" type="ORF">Dda_6990</name>
</gene>
<evidence type="ECO:0000313" key="2">
    <source>
        <dbReference type="EMBL" id="KAJ6258077.1"/>
    </source>
</evidence>
<accession>A0AAD6ITJ2</accession>
<keyword evidence="1" id="KW-0732">Signal</keyword>
<sequence>MKFSTQLGPNQSISTRLDLLELALLLLVRLQNAKVDYKDATASKIRRHLLREVPELDISNAWRKYRSLRGGGSDIAMHQHLRSDICFLRSDLQIDQIIEEEEQAYAAFLNTRSSTPLFVRMNLFNEVYRNVYCRSHWPVDNESLAVRSMNDQENQASADAEGSSKQFKVFLSDLNDENRISTSKISTEQVCGRILGPNDFFTAQEQQMLHENNDMNQVCTSPPSLQANNPDIVDIDAESNVAPAQPQGWSPKKLSHADELLDSYNQAGSGTFYARKPLPVQLDLDFQTCSNERGNATSDMKYYVKLENSYD</sequence>
<organism evidence="2 3">
    <name type="scientific">Drechslerella dactyloides</name>
    <name type="common">Nematode-trapping fungus</name>
    <name type="synonym">Arthrobotrys dactyloides</name>
    <dbReference type="NCBI Taxonomy" id="74499"/>
    <lineage>
        <taxon>Eukaryota</taxon>
        <taxon>Fungi</taxon>
        <taxon>Dikarya</taxon>
        <taxon>Ascomycota</taxon>
        <taxon>Pezizomycotina</taxon>
        <taxon>Orbiliomycetes</taxon>
        <taxon>Orbiliales</taxon>
        <taxon>Orbiliaceae</taxon>
        <taxon>Drechslerella</taxon>
    </lineage>
</organism>